<dbReference type="GO" id="GO:0006629">
    <property type="term" value="P:lipid metabolic process"/>
    <property type="evidence" value="ECO:0000318"/>
    <property type="project" value="GO_Central"/>
</dbReference>
<proteinExistence type="inferred from homology"/>
<dbReference type="SMR" id="A2DTF8"/>
<dbReference type="SUPFAM" id="SSF56784">
    <property type="entry name" value="HAD-like"/>
    <property type="match status" value="1"/>
</dbReference>
<dbReference type="Pfam" id="PF08235">
    <property type="entry name" value="LNS2"/>
    <property type="match status" value="1"/>
</dbReference>
<dbReference type="PANTHER" id="PTHR12181:SF12">
    <property type="entry name" value="PHOSPHATIDATE PHOSPHATASE"/>
    <property type="match status" value="1"/>
</dbReference>
<dbReference type="VEuPathDB" id="TrichDB:TVAG_423200"/>
<dbReference type="OrthoDB" id="4567at2759"/>
<dbReference type="InterPro" id="IPR026058">
    <property type="entry name" value="LIPIN"/>
</dbReference>
<dbReference type="STRING" id="5722.A2DTF8"/>
<dbReference type="KEGG" id="tva:4774275"/>
<dbReference type="InterPro" id="IPR007651">
    <property type="entry name" value="Lipin_N"/>
</dbReference>
<dbReference type="SMART" id="SM00775">
    <property type="entry name" value="LNS2"/>
    <property type="match status" value="1"/>
</dbReference>
<dbReference type="InterPro" id="IPR036412">
    <property type="entry name" value="HAD-like_sf"/>
</dbReference>
<dbReference type="VEuPathDB" id="TrichDB:TVAGG3_0593400"/>
<dbReference type="eggNOG" id="KOG2116">
    <property type="taxonomic scope" value="Eukaryota"/>
</dbReference>
<keyword evidence="4" id="KW-1185">Reference proteome</keyword>
<comment type="similarity">
    <text evidence="1">Belongs to the lipin family.</text>
</comment>
<protein>
    <submittedName>
        <fullName evidence="3">SMP2 protein-related protein</fullName>
    </submittedName>
</protein>
<evidence type="ECO:0000256" key="1">
    <source>
        <dbReference type="ARBA" id="ARBA00005476"/>
    </source>
</evidence>
<dbReference type="InParanoid" id="A2DTF8"/>
<evidence type="ECO:0000313" key="3">
    <source>
        <dbReference type="EMBL" id="EAY16267.1"/>
    </source>
</evidence>
<dbReference type="Proteomes" id="UP000001542">
    <property type="component" value="Unassembled WGS sequence"/>
</dbReference>
<reference evidence="3" key="2">
    <citation type="journal article" date="2007" name="Science">
        <title>Draft genome sequence of the sexually transmitted pathogen Trichomonas vaginalis.</title>
        <authorList>
            <person name="Carlton J.M."/>
            <person name="Hirt R.P."/>
            <person name="Silva J.C."/>
            <person name="Delcher A.L."/>
            <person name="Schatz M."/>
            <person name="Zhao Q."/>
            <person name="Wortman J.R."/>
            <person name="Bidwell S.L."/>
            <person name="Alsmark U.C.M."/>
            <person name="Besteiro S."/>
            <person name="Sicheritz-Ponten T."/>
            <person name="Noel C.J."/>
            <person name="Dacks J.B."/>
            <person name="Foster P.G."/>
            <person name="Simillion C."/>
            <person name="Van de Peer Y."/>
            <person name="Miranda-Saavedra D."/>
            <person name="Barton G.J."/>
            <person name="Westrop G.D."/>
            <person name="Mueller S."/>
            <person name="Dessi D."/>
            <person name="Fiori P.L."/>
            <person name="Ren Q."/>
            <person name="Paulsen I."/>
            <person name="Zhang H."/>
            <person name="Bastida-Corcuera F.D."/>
            <person name="Simoes-Barbosa A."/>
            <person name="Brown M.T."/>
            <person name="Hayes R.D."/>
            <person name="Mukherjee M."/>
            <person name="Okumura C.Y."/>
            <person name="Schneider R."/>
            <person name="Smith A.J."/>
            <person name="Vanacova S."/>
            <person name="Villalvazo M."/>
            <person name="Haas B.J."/>
            <person name="Pertea M."/>
            <person name="Feldblyum T.V."/>
            <person name="Utterback T.R."/>
            <person name="Shu C.L."/>
            <person name="Osoegawa K."/>
            <person name="de Jong P.J."/>
            <person name="Hrdy I."/>
            <person name="Horvathova L."/>
            <person name="Zubacova Z."/>
            <person name="Dolezal P."/>
            <person name="Malik S.B."/>
            <person name="Logsdon J.M. Jr."/>
            <person name="Henze K."/>
            <person name="Gupta A."/>
            <person name="Wang C.C."/>
            <person name="Dunne R.L."/>
            <person name="Upcroft J.A."/>
            <person name="Upcroft P."/>
            <person name="White O."/>
            <person name="Salzberg S.L."/>
            <person name="Tang P."/>
            <person name="Chiu C.-H."/>
            <person name="Lee Y.-S."/>
            <person name="Embley T.M."/>
            <person name="Coombs G.H."/>
            <person name="Mottram J.C."/>
            <person name="Tachezy J."/>
            <person name="Fraser-Liggett C.M."/>
            <person name="Johnson P.J."/>
        </authorList>
    </citation>
    <scope>NUCLEOTIDE SEQUENCE [LARGE SCALE GENOMIC DNA]</scope>
    <source>
        <strain evidence="3">G3</strain>
    </source>
</reference>
<feature type="domain" description="LNS2/PITP" evidence="2">
    <location>
        <begin position="230"/>
        <end position="386"/>
    </location>
</feature>
<gene>
    <name evidence="3" type="ORF">TVAG_423200</name>
</gene>
<dbReference type="FunCoup" id="A2DTF8">
    <property type="interactions" value="333"/>
</dbReference>
<organism evidence="3 4">
    <name type="scientific">Trichomonas vaginalis (strain ATCC PRA-98 / G3)</name>
    <dbReference type="NCBI Taxonomy" id="412133"/>
    <lineage>
        <taxon>Eukaryota</taxon>
        <taxon>Metamonada</taxon>
        <taxon>Parabasalia</taxon>
        <taxon>Trichomonadida</taxon>
        <taxon>Trichomonadidae</taxon>
        <taxon>Trichomonas</taxon>
    </lineage>
</organism>
<accession>A2DTF8</accession>
<dbReference type="RefSeq" id="XP_001328490.1">
    <property type="nucleotide sequence ID" value="XM_001328455.1"/>
</dbReference>
<dbReference type="Pfam" id="PF04571">
    <property type="entry name" value="Lipin_N"/>
    <property type="match status" value="1"/>
</dbReference>
<dbReference type="FunFam" id="3.40.50.1000:FF:000515">
    <property type="match status" value="1"/>
</dbReference>
<sequence length="408" mass="44780">MMEILSRLNPNSLSGASDIIIVEYEDGSMKSSPWHLRIGNLGLIHHLNKVISVTINDTPAPFMMYVNKWGIGQFFASQKMKAKAPAKNMIYPSVTKSQLSVSPGDIRGILGSKSNKKPINSEISTYLTRNSAVDIDAAFIYDDPDPEPISTAPSSVDLVQSVSSSTFENDTEMIKGIESSAPVPSSMLLQIVRPLIHFGRNEIEFTVSSLLQGPKVVKALLFLLKASDKIVVSDIDGTVTKSDAIGQVFGAIGADWTQPGLAKLYDKIASYGCQFIYLTARPVSQASVTRHLLSRIDQEGTKLPDGPCILAPDGFIHAFTREVVKREPQKFKIPTIDTIIKLFPDDKNPVVLALGNKNSDVISYESNKITREKIFLFDTKHHVLSADGKVVCDSIIDWTPQIQDYLGL</sequence>
<dbReference type="InterPro" id="IPR031315">
    <property type="entry name" value="LNS2/PITP"/>
</dbReference>
<dbReference type="AlphaFoldDB" id="A2DTF8"/>
<dbReference type="PANTHER" id="PTHR12181">
    <property type="entry name" value="LIPIN"/>
    <property type="match status" value="1"/>
</dbReference>
<dbReference type="InterPro" id="IPR013209">
    <property type="entry name" value="LNS2"/>
</dbReference>
<dbReference type="InterPro" id="IPR023214">
    <property type="entry name" value="HAD_sf"/>
</dbReference>
<evidence type="ECO:0000259" key="2">
    <source>
        <dbReference type="SMART" id="SM00775"/>
    </source>
</evidence>
<name>A2DTF8_TRIV3</name>
<dbReference type="GO" id="GO:0008195">
    <property type="term" value="F:phosphatidate phosphatase activity"/>
    <property type="evidence" value="ECO:0000318"/>
    <property type="project" value="GO_Central"/>
</dbReference>
<reference evidence="3" key="1">
    <citation type="submission" date="2006-10" db="EMBL/GenBank/DDBJ databases">
        <authorList>
            <person name="Amadeo P."/>
            <person name="Zhao Q."/>
            <person name="Wortman J."/>
            <person name="Fraser-Liggett C."/>
            <person name="Carlton J."/>
        </authorList>
    </citation>
    <scope>NUCLEOTIDE SEQUENCE</scope>
    <source>
        <strain evidence="3">G3</strain>
    </source>
</reference>
<dbReference type="Gene3D" id="3.40.50.1000">
    <property type="entry name" value="HAD superfamily/HAD-like"/>
    <property type="match status" value="1"/>
</dbReference>
<evidence type="ECO:0000313" key="4">
    <source>
        <dbReference type="Proteomes" id="UP000001542"/>
    </source>
</evidence>
<dbReference type="EMBL" id="DS113244">
    <property type="protein sequence ID" value="EAY16267.1"/>
    <property type="molecule type" value="Genomic_DNA"/>
</dbReference>